<evidence type="ECO:0000313" key="4">
    <source>
        <dbReference type="EMBL" id="KAK0740077.1"/>
    </source>
</evidence>
<keyword evidence="5" id="KW-1185">Reference proteome</keyword>
<protein>
    <recommendedName>
        <fullName evidence="3">3-beta hydroxysteroid dehydrogenase/isomerase domain-containing protein</fullName>
    </recommendedName>
</protein>
<gene>
    <name evidence="4" type="ORF">B0T18DRAFT_470585</name>
</gene>
<dbReference type="GO" id="GO:0006694">
    <property type="term" value="P:steroid biosynthetic process"/>
    <property type="evidence" value="ECO:0007669"/>
    <property type="project" value="InterPro"/>
</dbReference>
<dbReference type="InterPro" id="IPR036291">
    <property type="entry name" value="NAD(P)-bd_dom_sf"/>
</dbReference>
<reference evidence="4" key="1">
    <citation type="submission" date="2023-06" db="EMBL/GenBank/DDBJ databases">
        <title>Genome-scale phylogeny and comparative genomics of the fungal order Sordariales.</title>
        <authorList>
            <consortium name="Lawrence Berkeley National Laboratory"/>
            <person name="Hensen N."/>
            <person name="Bonometti L."/>
            <person name="Westerberg I."/>
            <person name="Brannstrom I.O."/>
            <person name="Guillou S."/>
            <person name="Cros-Aarteil S."/>
            <person name="Calhoun S."/>
            <person name="Haridas S."/>
            <person name="Kuo A."/>
            <person name="Mondo S."/>
            <person name="Pangilinan J."/>
            <person name="Riley R."/>
            <person name="LaButti K."/>
            <person name="Andreopoulos B."/>
            <person name="Lipzen A."/>
            <person name="Chen C."/>
            <person name="Yanf M."/>
            <person name="Daum C."/>
            <person name="Ng V."/>
            <person name="Clum A."/>
            <person name="Steindorff A."/>
            <person name="Ohm R."/>
            <person name="Martin F."/>
            <person name="Silar P."/>
            <person name="Natvig D."/>
            <person name="Lalanne C."/>
            <person name="Gautier V."/>
            <person name="Ament-velasquez S.L."/>
            <person name="Kruys A."/>
            <person name="Hutchinson M.I."/>
            <person name="Powell A.J."/>
            <person name="Barry K."/>
            <person name="Miller A.N."/>
            <person name="Grigoriev I.V."/>
            <person name="Debuchy R."/>
            <person name="Gladieux P."/>
            <person name="Thoren M.H."/>
            <person name="Johannesson H."/>
        </authorList>
    </citation>
    <scope>NUCLEOTIDE SEQUENCE</scope>
    <source>
        <strain evidence="4">SMH3187-1</strain>
    </source>
</reference>
<keyword evidence="1" id="KW-0560">Oxidoreductase</keyword>
<organism evidence="4 5">
    <name type="scientific">Schizothecium vesticola</name>
    <dbReference type="NCBI Taxonomy" id="314040"/>
    <lineage>
        <taxon>Eukaryota</taxon>
        <taxon>Fungi</taxon>
        <taxon>Dikarya</taxon>
        <taxon>Ascomycota</taxon>
        <taxon>Pezizomycotina</taxon>
        <taxon>Sordariomycetes</taxon>
        <taxon>Sordariomycetidae</taxon>
        <taxon>Sordariales</taxon>
        <taxon>Schizotheciaceae</taxon>
        <taxon>Schizothecium</taxon>
    </lineage>
</organism>
<feature type="domain" description="3-beta hydroxysteroid dehydrogenase/isomerase" evidence="3">
    <location>
        <begin position="15"/>
        <end position="213"/>
    </location>
</feature>
<evidence type="ECO:0000259" key="3">
    <source>
        <dbReference type="Pfam" id="PF01073"/>
    </source>
</evidence>
<comment type="caution">
    <text evidence="4">The sequence shown here is derived from an EMBL/GenBank/DDBJ whole genome shotgun (WGS) entry which is preliminary data.</text>
</comment>
<evidence type="ECO:0000313" key="5">
    <source>
        <dbReference type="Proteomes" id="UP001172155"/>
    </source>
</evidence>
<name>A0AA40EI33_9PEZI</name>
<dbReference type="EMBL" id="JAUKUD010000006">
    <property type="protein sequence ID" value="KAK0740077.1"/>
    <property type="molecule type" value="Genomic_DNA"/>
</dbReference>
<dbReference type="InterPro" id="IPR002225">
    <property type="entry name" value="3Beta_OHSteriod_DH/Estase"/>
</dbReference>
<dbReference type="Gene3D" id="3.40.50.720">
    <property type="entry name" value="NAD(P)-binding Rossmann-like Domain"/>
    <property type="match status" value="1"/>
</dbReference>
<sequence>MSNPQATIPKGSWVLVTGATGNVATQVAKQFLERGYKVRGTVRDLAKASWLVTDVFKPQADRGDFELIVVPDLAADHAFDDAVKGVSAIAHVASVVTFSPDPNEVIPQTVKGATGILEAALNEPSVREFVYTSSVVAATLVVPGNTTHVDENTYNETAIELAWSKAAPEAVRGAIVYSASKAEAEKAVWEFVRQRKPHFTVNAVGPSHILGEQLHRSHLQSNGAWLKMLVDGDLSDLQNYNTLFNIDVKDVGLLHVAAVLDGEVKNKRLQAWAQGCTWNDILAILRGLYPDRKFIDDLPGQERPSVTSDFTLQIELLKKWGGQEGWRTLEQTVEDNMKSLLELEAKA</sequence>
<comment type="similarity">
    <text evidence="2">Belongs to the NAD(P)-dependent epimerase/dehydratase family. Dihydroflavonol-4-reductase subfamily.</text>
</comment>
<accession>A0AA40EI33</accession>
<dbReference type="InterPro" id="IPR050425">
    <property type="entry name" value="NAD(P)_dehydrat-like"/>
</dbReference>
<dbReference type="PANTHER" id="PTHR10366:SF562">
    <property type="entry name" value="ALDEHYDE REDUCTASE II (AFU_ORTHOLOGUE AFUA_1G11360)"/>
    <property type="match status" value="1"/>
</dbReference>
<dbReference type="Proteomes" id="UP001172155">
    <property type="component" value="Unassembled WGS sequence"/>
</dbReference>
<dbReference type="GO" id="GO:0016616">
    <property type="term" value="F:oxidoreductase activity, acting on the CH-OH group of donors, NAD or NADP as acceptor"/>
    <property type="evidence" value="ECO:0007669"/>
    <property type="project" value="InterPro"/>
</dbReference>
<evidence type="ECO:0000256" key="2">
    <source>
        <dbReference type="ARBA" id="ARBA00023445"/>
    </source>
</evidence>
<proteinExistence type="inferred from homology"/>
<dbReference type="PANTHER" id="PTHR10366">
    <property type="entry name" value="NAD DEPENDENT EPIMERASE/DEHYDRATASE"/>
    <property type="match status" value="1"/>
</dbReference>
<evidence type="ECO:0000256" key="1">
    <source>
        <dbReference type="ARBA" id="ARBA00023002"/>
    </source>
</evidence>
<dbReference type="Pfam" id="PF01073">
    <property type="entry name" value="3Beta_HSD"/>
    <property type="match status" value="1"/>
</dbReference>
<dbReference type="SUPFAM" id="SSF51735">
    <property type="entry name" value="NAD(P)-binding Rossmann-fold domains"/>
    <property type="match status" value="1"/>
</dbReference>
<dbReference type="AlphaFoldDB" id="A0AA40EI33"/>